<accession>A0AAE9F0C1</accession>
<dbReference type="PANTHER" id="PTHR23017:SF2">
    <property type="entry name" value="G-PROTEIN COUPLED RECEPTORS FAMILY 1 PROFILE DOMAIN-CONTAINING PROTEIN"/>
    <property type="match status" value="1"/>
</dbReference>
<evidence type="ECO:0000313" key="7">
    <source>
        <dbReference type="EMBL" id="UMM31642.1"/>
    </source>
</evidence>
<comment type="subcellular location">
    <subcellularLocation>
        <location evidence="1">Membrane</location>
    </subcellularLocation>
</comment>
<dbReference type="PANTHER" id="PTHR23017">
    <property type="entry name" value="SERPENTINE RECEPTOR, CLASS X"/>
    <property type="match status" value="1"/>
</dbReference>
<feature type="transmembrane region" description="Helical" evidence="5">
    <location>
        <begin position="265"/>
        <end position="286"/>
    </location>
</feature>
<reference evidence="7 8" key="1">
    <citation type="submission" date="2022-04" db="EMBL/GenBank/DDBJ databases">
        <title>Chromosome-level reference genomes for two strains of Caenorhabditis briggsae: an improved platform for comparative genomics.</title>
        <authorList>
            <person name="Stevens L."/>
            <person name="Andersen E."/>
        </authorList>
    </citation>
    <scope>NUCLEOTIDE SEQUENCE [LARGE SCALE GENOMIC DNA]</scope>
    <source>
        <strain evidence="7">VX34</strain>
        <tissue evidence="7">Whole-organism</tissue>
    </source>
</reference>
<evidence type="ECO:0000256" key="4">
    <source>
        <dbReference type="ARBA" id="ARBA00023136"/>
    </source>
</evidence>
<keyword evidence="3 5" id="KW-1133">Transmembrane helix</keyword>
<evidence type="ECO:0000256" key="5">
    <source>
        <dbReference type="SAM" id="Phobius"/>
    </source>
</evidence>
<dbReference type="GO" id="GO:0016020">
    <property type="term" value="C:membrane"/>
    <property type="evidence" value="ECO:0007669"/>
    <property type="project" value="UniProtKB-SubCell"/>
</dbReference>
<evidence type="ECO:0000259" key="6">
    <source>
        <dbReference type="PROSITE" id="PS50262"/>
    </source>
</evidence>
<dbReference type="InterPro" id="IPR019430">
    <property type="entry name" value="7TM_GPCR_serpentine_rcpt_Srx"/>
</dbReference>
<dbReference type="PROSITE" id="PS50262">
    <property type="entry name" value="G_PROTEIN_RECEP_F1_2"/>
    <property type="match status" value="1"/>
</dbReference>
<keyword evidence="2 5" id="KW-0812">Transmembrane</keyword>
<feature type="transmembrane region" description="Helical" evidence="5">
    <location>
        <begin position="81"/>
        <end position="105"/>
    </location>
</feature>
<feature type="transmembrane region" description="Helical" evidence="5">
    <location>
        <begin position="183"/>
        <end position="200"/>
    </location>
</feature>
<evidence type="ECO:0000256" key="3">
    <source>
        <dbReference type="ARBA" id="ARBA00022989"/>
    </source>
</evidence>
<dbReference type="EMBL" id="CP092624">
    <property type="protein sequence ID" value="UMM31642.1"/>
    <property type="molecule type" value="Genomic_DNA"/>
</dbReference>
<name>A0AAE9F0C1_CAEBR</name>
<dbReference type="InterPro" id="IPR017452">
    <property type="entry name" value="GPCR_Rhodpsn_7TM"/>
</dbReference>
<dbReference type="SUPFAM" id="SSF81321">
    <property type="entry name" value="Family A G protein-coupled receptor-like"/>
    <property type="match status" value="1"/>
</dbReference>
<dbReference type="Pfam" id="PF10328">
    <property type="entry name" value="7TM_GPCR_Srx"/>
    <property type="match status" value="1"/>
</dbReference>
<sequence>MSPTINSYEDILAGSIVSVICTIGNVMMVLVIIGSTRIPSMKSSFGMLTINQNLAEIVPCTTGFTVFFFGYALGLKTMIEYSYLVGGSAITMLMIILVGFLLISLNRLCAIIFPIAYNTIFKGKFILTIIVITWILPILVCTYIFAFRQCTYAIVHEGWYFNEYPNEKCGSVMAMYQAIQTPLALFISFIDLTTLVLLIILRNRIFKTKSSEARRREMNFARQVLVQGFVFTMHGFWYASGRELMPPTLSENWKIFWTTSFSSNLLHVFDPMIVFICNMEFRTWIFGLNRNKKNKRIVSIVGSTSMN</sequence>
<gene>
    <name evidence="7" type="ORF">L5515_005755</name>
</gene>
<keyword evidence="8" id="KW-1185">Reference proteome</keyword>
<proteinExistence type="predicted"/>
<feature type="transmembrane region" description="Helical" evidence="5">
    <location>
        <begin position="54"/>
        <end position="75"/>
    </location>
</feature>
<feature type="transmembrane region" description="Helical" evidence="5">
    <location>
        <begin position="125"/>
        <end position="146"/>
    </location>
</feature>
<protein>
    <recommendedName>
        <fullName evidence="6">G-protein coupled receptors family 1 profile domain-containing protein</fullName>
    </recommendedName>
</protein>
<dbReference type="CDD" id="cd00637">
    <property type="entry name" value="7tm_classA_rhodopsin-like"/>
    <property type="match status" value="1"/>
</dbReference>
<keyword evidence="4 5" id="KW-0472">Membrane</keyword>
<feature type="transmembrane region" description="Helical" evidence="5">
    <location>
        <begin position="220"/>
        <end position="239"/>
    </location>
</feature>
<evidence type="ECO:0000256" key="2">
    <source>
        <dbReference type="ARBA" id="ARBA00022692"/>
    </source>
</evidence>
<feature type="domain" description="G-protein coupled receptors family 1 profile" evidence="6">
    <location>
        <begin position="24"/>
        <end position="233"/>
    </location>
</feature>
<evidence type="ECO:0000256" key="1">
    <source>
        <dbReference type="ARBA" id="ARBA00004370"/>
    </source>
</evidence>
<feature type="transmembrane region" description="Helical" evidence="5">
    <location>
        <begin position="12"/>
        <end position="33"/>
    </location>
</feature>
<dbReference type="Gene3D" id="1.20.1070.10">
    <property type="entry name" value="Rhodopsin 7-helix transmembrane proteins"/>
    <property type="match status" value="1"/>
</dbReference>
<organism evidence="7 8">
    <name type="scientific">Caenorhabditis briggsae</name>
    <dbReference type="NCBI Taxonomy" id="6238"/>
    <lineage>
        <taxon>Eukaryota</taxon>
        <taxon>Metazoa</taxon>
        <taxon>Ecdysozoa</taxon>
        <taxon>Nematoda</taxon>
        <taxon>Chromadorea</taxon>
        <taxon>Rhabditida</taxon>
        <taxon>Rhabditina</taxon>
        <taxon>Rhabditomorpha</taxon>
        <taxon>Rhabditoidea</taxon>
        <taxon>Rhabditidae</taxon>
        <taxon>Peloderinae</taxon>
        <taxon>Caenorhabditis</taxon>
    </lineage>
</organism>
<dbReference type="Proteomes" id="UP000829354">
    <property type="component" value="Chromosome V"/>
</dbReference>
<evidence type="ECO:0000313" key="8">
    <source>
        <dbReference type="Proteomes" id="UP000829354"/>
    </source>
</evidence>
<dbReference type="AlphaFoldDB" id="A0AAE9F0C1"/>